<name>A0A803MTG9_CHEQI</name>
<dbReference type="AlphaFoldDB" id="A0A803MTG9"/>
<evidence type="ECO:0000256" key="2">
    <source>
        <dbReference type="ARBA" id="ARBA00022741"/>
    </source>
</evidence>
<dbReference type="PANTHER" id="PTHR11136">
    <property type="entry name" value="FOLYLPOLYGLUTAMATE SYNTHASE-RELATED"/>
    <property type="match status" value="1"/>
</dbReference>
<dbReference type="GO" id="GO:0004326">
    <property type="term" value="F:tetrahydrofolylpolyglutamate synthase activity"/>
    <property type="evidence" value="ECO:0007669"/>
    <property type="project" value="InterPro"/>
</dbReference>
<dbReference type="Proteomes" id="UP000596660">
    <property type="component" value="Unplaced"/>
</dbReference>
<dbReference type="GO" id="GO:0005739">
    <property type="term" value="C:mitochondrion"/>
    <property type="evidence" value="ECO:0007669"/>
    <property type="project" value="TreeGrafter"/>
</dbReference>
<dbReference type="EnsemblPlants" id="AUR62034960-RA">
    <property type="protein sequence ID" value="AUR62034960-RA:cds"/>
    <property type="gene ID" value="AUR62034960"/>
</dbReference>
<evidence type="ECO:0000313" key="4">
    <source>
        <dbReference type="EnsemblPlants" id="AUR62034960-RA:cds"/>
    </source>
</evidence>
<keyword evidence="2" id="KW-0547">Nucleotide-binding</keyword>
<sequence>MSALSSLITTRTRAEKSNSGDHFELLFDYIKILEVEEPISKLKVIHVAGTKGKFTCAIDDLKAGLRRRGPDSLGTKKFILEVKDAEVHSYVARDEETERENSCLHAIITVEGNKASYAAGGLFVLLSKLDDGDDIDLFDGETEEEQKAAEEREAAKKAFGKKKESFTVLTTEFDKLLLLITRPYLCSALSNFRAKKEEIEKNKWRVVTCEQAEAQLGQVKEETKRFALILKVFLSPLSNFS</sequence>
<dbReference type="Gramene" id="AUR62034960-RA">
    <property type="protein sequence ID" value="AUR62034960-RA:cds"/>
    <property type="gene ID" value="AUR62034960"/>
</dbReference>
<protein>
    <submittedName>
        <fullName evidence="4">Uncharacterized protein</fullName>
    </submittedName>
</protein>
<evidence type="ECO:0000256" key="3">
    <source>
        <dbReference type="ARBA" id="ARBA00022840"/>
    </source>
</evidence>
<keyword evidence="5" id="KW-1185">Reference proteome</keyword>
<reference evidence="4" key="1">
    <citation type="journal article" date="2017" name="Nature">
        <title>The genome of Chenopodium quinoa.</title>
        <authorList>
            <person name="Jarvis D.E."/>
            <person name="Ho Y.S."/>
            <person name="Lightfoot D.J."/>
            <person name="Schmoeckel S.M."/>
            <person name="Li B."/>
            <person name="Borm T.J.A."/>
            <person name="Ohyanagi H."/>
            <person name="Mineta K."/>
            <person name="Michell C.T."/>
            <person name="Saber N."/>
            <person name="Kharbatia N.M."/>
            <person name="Rupper R.R."/>
            <person name="Sharp A.R."/>
            <person name="Dally N."/>
            <person name="Boughton B.A."/>
            <person name="Woo Y.H."/>
            <person name="Gao G."/>
            <person name="Schijlen E.G.W.M."/>
            <person name="Guo X."/>
            <person name="Momin A.A."/>
            <person name="Negrao S."/>
            <person name="Al-Babili S."/>
            <person name="Gehring C."/>
            <person name="Roessner U."/>
            <person name="Jung C."/>
            <person name="Murphy K."/>
            <person name="Arold S.T."/>
            <person name="Gojobori T."/>
            <person name="van der Linden C.G."/>
            <person name="van Loo E.N."/>
            <person name="Jellen E.N."/>
            <person name="Maughan P.J."/>
            <person name="Tester M."/>
        </authorList>
    </citation>
    <scope>NUCLEOTIDE SEQUENCE [LARGE SCALE GENOMIC DNA]</scope>
    <source>
        <strain evidence="4">cv. PI 614886</strain>
    </source>
</reference>
<accession>A0A803MTG9</accession>
<keyword evidence="1" id="KW-0436">Ligase</keyword>
<reference evidence="4" key="2">
    <citation type="submission" date="2021-03" db="UniProtKB">
        <authorList>
            <consortium name="EnsemblPlants"/>
        </authorList>
    </citation>
    <scope>IDENTIFICATION</scope>
</reference>
<dbReference type="InterPro" id="IPR007033">
    <property type="entry name" value="GORAB"/>
</dbReference>
<proteinExistence type="predicted"/>
<keyword evidence="3" id="KW-0067">ATP-binding</keyword>
<dbReference type="GO" id="GO:0005524">
    <property type="term" value="F:ATP binding"/>
    <property type="evidence" value="ECO:0007669"/>
    <property type="project" value="UniProtKB-KW"/>
</dbReference>
<evidence type="ECO:0000256" key="1">
    <source>
        <dbReference type="ARBA" id="ARBA00022598"/>
    </source>
</evidence>
<dbReference type="PANTHER" id="PTHR11136:SF16">
    <property type="entry name" value="FOLYLPOLYGLUTAMATE SYNTHASE"/>
    <property type="match status" value="1"/>
</dbReference>
<dbReference type="Pfam" id="PF04949">
    <property type="entry name" value="Transcrip_act"/>
    <property type="match status" value="1"/>
</dbReference>
<dbReference type="InterPro" id="IPR001645">
    <property type="entry name" value="Folylpolyglutamate_synth"/>
</dbReference>
<evidence type="ECO:0000313" key="5">
    <source>
        <dbReference type="Proteomes" id="UP000596660"/>
    </source>
</evidence>
<organism evidence="4 5">
    <name type="scientific">Chenopodium quinoa</name>
    <name type="common">Quinoa</name>
    <dbReference type="NCBI Taxonomy" id="63459"/>
    <lineage>
        <taxon>Eukaryota</taxon>
        <taxon>Viridiplantae</taxon>
        <taxon>Streptophyta</taxon>
        <taxon>Embryophyta</taxon>
        <taxon>Tracheophyta</taxon>
        <taxon>Spermatophyta</taxon>
        <taxon>Magnoliopsida</taxon>
        <taxon>eudicotyledons</taxon>
        <taxon>Gunneridae</taxon>
        <taxon>Pentapetalae</taxon>
        <taxon>Caryophyllales</taxon>
        <taxon>Chenopodiaceae</taxon>
        <taxon>Chenopodioideae</taxon>
        <taxon>Atripliceae</taxon>
        <taxon>Chenopodium</taxon>
    </lineage>
</organism>
<dbReference type="GO" id="GO:0005829">
    <property type="term" value="C:cytosol"/>
    <property type="evidence" value="ECO:0007669"/>
    <property type="project" value="TreeGrafter"/>
</dbReference>